<accession>A3GIC5</accession>
<sequence>MGLYYDKIVLFGDSITQMSFGKGLDFSFAANLSDDYQRRLDIENRGYGGYNSKHAVEILPEILSTQRGQSKIKLLIIFFGTNDSKSSFQGVPLNDYRQNMEKLVQMAQDAEAKTVVIGPGLHDPKMWEIQLKEWGVPIHSDVTSNKKNRAYADAAKDVAKKFNVPFIDMWKRFQEYGKWTEDQLQEEYVPLQELLTDGVHFTGKAYEILYNEVVGAIAQHYPELKPENLKEKLAYFDQIDNNDLRRSIFSTE</sequence>
<dbReference type="InterPro" id="IPR036514">
    <property type="entry name" value="SGNH_hydro_sf"/>
</dbReference>
<evidence type="ECO:0000313" key="2">
    <source>
        <dbReference type="EMBL" id="EAZ63209.2"/>
    </source>
</evidence>
<dbReference type="Proteomes" id="UP000002258">
    <property type="component" value="Chromosome 1"/>
</dbReference>
<evidence type="ECO:0000259" key="1">
    <source>
        <dbReference type="Pfam" id="PF13472"/>
    </source>
</evidence>
<dbReference type="RefSeq" id="XP_001387232.2">
    <property type="nucleotide sequence ID" value="XM_001387195.1"/>
</dbReference>
<proteinExistence type="predicted"/>
<dbReference type="GeneID" id="4852024"/>
<evidence type="ECO:0000313" key="3">
    <source>
        <dbReference type="Proteomes" id="UP000002258"/>
    </source>
</evidence>
<organism evidence="2 3">
    <name type="scientific">Scheffersomyces stipitis (strain ATCC 58785 / CBS 6054 / NBRC 10063 / NRRL Y-11545)</name>
    <name type="common">Yeast</name>
    <name type="synonym">Pichia stipitis</name>
    <dbReference type="NCBI Taxonomy" id="322104"/>
    <lineage>
        <taxon>Eukaryota</taxon>
        <taxon>Fungi</taxon>
        <taxon>Dikarya</taxon>
        <taxon>Ascomycota</taxon>
        <taxon>Saccharomycotina</taxon>
        <taxon>Pichiomycetes</taxon>
        <taxon>Debaryomycetaceae</taxon>
        <taxon>Scheffersomyces</taxon>
    </lineage>
</organism>
<dbReference type="InterPro" id="IPR013830">
    <property type="entry name" value="SGNH_hydro"/>
</dbReference>
<dbReference type="FunCoup" id="A3GIC5">
    <property type="interactions" value="235"/>
</dbReference>
<dbReference type="Pfam" id="PF13472">
    <property type="entry name" value="Lipase_GDSL_2"/>
    <property type="match status" value="1"/>
</dbReference>
<protein>
    <submittedName>
        <fullName evidence="2">Isoamyl acetate esterase</fullName>
    </submittedName>
</protein>
<dbReference type="InterPro" id="IPR045136">
    <property type="entry name" value="Iah1-like"/>
</dbReference>
<dbReference type="KEGG" id="pic:PICST_40070"/>
<dbReference type="AlphaFoldDB" id="A3GIC5"/>
<dbReference type="OrthoDB" id="671439at2759"/>
<dbReference type="InParanoid" id="A3GIC5"/>
<reference evidence="2 3" key="1">
    <citation type="journal article" date="2007" name="Nat. Biotechnol.">
        <title>Genome sequence of the lignocellulose-bioconverting and xylose-fermenting yeast Pichia stipitis.</title>
        <authorList>
            <person name="Jeffries T.W."/>
            <person name="Grigoriev I.V."/>
            <person name="Grimwood J."/>
            <person name="Laplaza J.M."/>
            <person name="Aerts A."/>
            <person name="Salamov A."/>
            <person name="Schmutz J."/>
            <person name="Lindquist E."/>
            <person name="Dehal P."/>
            <person name="Shapiro H."/>
            <person name="Jin Y.S."/>
            <person name="Passoth V."/>
            <person name="Richardson P.M."/>
        </authorList>
    </citation>
    <scope>NUCLEOTIDE SEQUENCE [LARGE SCALE GENOMIC DNA]</scope>
    <source>
        <strain evidence="3">ATCC 58785 / CBS 6054 / NBRC 10063 / NRRL Y-11545</strain>
    </source>
</reference>
<feature type="domain" description="SGNH hydrolase-type esterase" evidence="1">
    <location>
        <begin position="10"/>
        <end position="208"/>
    </location>
</feature>
<dbReference type="Gene3D" id="3.40.50.1110">
    <property type="entry name" value="SGNH hydrolase"/>
    <property type="match status" value="1"/>
</dbReference>
<dbReference type="SUPFAM" id="SSF52266">
    <property type="entry name" value="SGNH hydrolase"/>
    <property type="match status" value="1"/>
</dbReference>
<dbReference type="EMBL" id="AAVQ01000002">
    <property type="protein sequence ID" value="EAZ63209.2"/>
    <property type="molecule type" value="Genomic_DNA"/>
</dbReference>
<comment type="caution">
    <text evidence="2">The sequence shown here is derived from an EMBL/GenBank/DDBJ whole genome shotgun (WGS) entry which is preliminary data.</text>
</comment>
<dbReference type="PANTHER" id="PTHR14209">
    <property type="entry name" value="ISOAMYL ACETATE-HYDROLYZING ESTERASE 1"/>
    <property type="match status" value="1"/>
</dbReference>
<dbReference type="CDD" id="cd01838">
    <property type="entry name" value="Isoamyl_acetate_hydrolase_like"/>
    <property type="match status" value="1"/>
</dbReference>
<dbReference type="OMA" id="VIWPKVI"/>
<dbReference type="eggNOG" id="KOG3035">
    <property type="taxonomic scope" value="Eukaryota"/>
</dbReference>
<keyword evidence="3" id="KW-1185">Reference proteome</keyword>
<dbReference type="PANTHER" id="PTHR14209:SF19">
    <property type="entry name" value="ISOAMYL ACETATE-HYDROLYZING ESTERASE 1 HOMOLOG"/>
    <property type="match status" value="1"/>
</dbReference>
<name>A3GIC5_PICST</name>
<dbReference type="STRING" id="322104.A3GIC5"/>
<dbReference type="HOGENOM" id="CLU_051989_0_0_1"/>
<gene>
    <name evidence="2" type="ORF">PICST_40070</name>
</gene>